<dbReference type="InterPro" id="IPR004477">
    <property type="entry name" value="ComEC_N"/>
</dbReference>
<dbReference type="CDD" id="cd07731">
    <property type="entry name" value="ComA-like_MBL-fold"/>
    <property type="match status" value="1"/>
</dbReference>
<keyword evidence="2" id="KW-1003">Cell membrane</keyword>
<dbReference type="NCBIfam" id="TIGR00360">
    <property type="entry name" value="ComEC_N-term"/>
    <property type="match status" value="1"/>
</dbReference>
<protein>
    <submittedName>
        <fullName evidence="8">DNA internalization-related competence protein ComEC/Rec2</fullName>
    </submittedName>
</protein>
<dbReference type="InterPro" id="IPR035681">
    <property type="entry name" value="ComA-like_MBL"/>
</dbReference>
<evidence type="ECO:0000256" key="6">
    <source>
        <dbReference type="SAM" id="Phobius"/>
    </source>
</evidence>
<feature type="transmembrane region" description="Helical" evidence="6">
    <location>
        <begin position="21"/>
        <end position="40"/>
    </location>
</feature>
<dbReference type="RefSeq" id="WP_258830138.1">
    <property type="nucleotide sequence ID" value="NZ_JANUHA010000023.1"/>
</dbReference>
<name>A0ABT2ASA8_9BURK</name>
<feature type="transmembrane region" description="Helical" evidence="6">
    <location>
        <begin position="46"/>
        <end position="66"/>
    </location>
</feature>
<sequence length="784" mass="84413">MPCLILAFLAGICWIQTRSELLSWADILCLMAAAVLLAVLRRQAALLLAAALFGASWASVSAQMALADALPYRQEGVDIAIIGTVDSLPHAFEGGTRFNFRVERVLTPKAAVPNRIALSWYGRQEAPVASTLPEPGERWQLIVRLQRPHGNANPHGFDYEAWLLAQGIRATGYVRPAGARNVRLDTFVPRPSHVVERARSALRRHILQQLDGKPYAGVIVALVIGDQRGIEQSDWDVFNRTGISHLVSISGLHVTMVAGLGAWVMSALWRRSFFVQGAALPLRLPAQKAAAITGAVVALLYVLLAGFGVPAQRTFYMLAAVALALCSGRIVTLSQVLCLALGVVVLLDPWAVLAPGFWLSFGAVAVILYANMGRVRSERGWRRTLAMAARTQYAVTVGLVPLTMFLFSQVSLVSPLANAVAIPVISLVVTPLALLGALLPAPLAGWVLGLAHGAVALLAEGLSWLSSGPLAIWNAPAPQGWIFALALLGTGWMLAPRGWPHRWAGLAAWLPMLTQLPTAPDDGAFTVTAFDVGQGMALLVETHRHRLLYDAGPQYAPGQDAAGRILLPYLRGRGIVRLDALLVSHSDLDHAGGAQTMLKGSTVAQVYSSLPGRHPVVTGAAKHTRCEAGHGWTWDGVRFEMLGPRPDSYLDPGLKANARSCVLRVSGKGGTILLAADIEAAQEAQLLQSVPERLRADVLLVPHHGSGTSSTAAFLAAVKPAVGIFQVGHRNRYRHPKKEIYARYGELGVHRIRTDRSGAVTLGFGDTLSITEYRAQRRRYWYAP</sequence>
<feature type="transmembrane region" description="Helical" evidence="6">
    <location>
        <begin position="419"/>
        <end position="439"/>
    </location>
</feature>
<feature type="transmembrane region" description="Helical" evidence="6">
    <location>
        <begin position="446"/>
        <end position="465"/>
    </location>
</feature>
<dbReference type="PANTHER" id="PTHR30619">
    <property type="entry name" value="DNA INTERNALIZATION/COMPETENCE PROTEIN COMEC/REC2"/>
    <property type="match status" value="1"/>
</dbReference>
<dbReference type="InterPro" id="IPR025405">
    <property type="entry name" value="DUF4131"/>
</dbReference>
<evidence type="ECO:0000313" key="8">
    <source>
        <dbReference type="EMBL" id="MCS0599139.1"/>
    </source>
</evidence>
<evidence type="ECO:0000256" key="2">
    <source>
        <dbReference type="ARBA" id="ARBA00022475"/>
    </source>
</evidence>
<proteinExistence type="predicted"/>
<feature type="transmembrane region" description="Helical" evidence="6">
    <location>
        <begin position="289"/>
        <end position="309"/>
    </location>
</feature>
<comment type="caution">
    <text evidence="8">The sequence shown here is derived from an EMBL/GenBank/DDBJ whole genome shotgun (WGS) entry which is preliminary data.</text>
</comment>
<feature type="transmembrane region" description="Helical" evidence="6">
    <location>
        <begin position="477"/>
        <end position="495"/>
    </location>
</feature>
<accession>A0ABT2ASA8</accession>
<dbReference type="EMBL" id="JANUHA010000023">
    <property type="protein sequence ID" value="MCS0599139.1"/>
    <property type="molecule type" value="Genomic_DNA"/>
</dbReference>
<dbReference type="SUPFAM" id="SSF56281">
    <property type="entry name" value="Metallo-hydrolase/oxidoreductase"/>
    <property type="match status" value="1"/>
</dbReference>
<dbReference type="InterPro" id="IPR004797">
    <property type="entry name" value="Competence_ComEC/Rec2"/>
</dbReference>
<organism evidence="8 9">
    <name type="scientific">Massilia agri</name>
    <dbReference type="NCBI Taxonomy" id="1886785"/>
    <lineage>
        <taxon>Bacteria</taxon>
        <taxon>Pseudomonadati</taxon>
        <taxon>Pseudomonadota</taxon>
        <taxon>Betaproteobacteria</taxon>
        <taxon>Burkholderiales</taxon>
        <taxon>Oxalobacteraceae</taxon>
        <taxon>Telluria group</taxon>
        <taxon>Massilia</taxon>
    </lineage>
</organism>
<keyword evidence="9" id="KW-1185">Reference proteome</keyword>
<feature type="transmembrane region" description="Helical" evidence="6">
    <location>
        <begin position="246"/>
        <end position="269"/>
    </location>
</feature>
<feature type="transmembrane region" description="Helical" evidence="6">
    <location>
        <begin position="393"/>
        <end position="413"/>
    </location>
</feature>
<dbReference type="InterPro" id="IPR001279">
    <property type="entry name" value="Metallo-B-lactamas"/>
</dbReference>
<keyword evidence="5 6" id="KW-0472">Membrane</keyword>
<dbReference type="InterPro" id="IPR036866">
    <property type="entry name" value="RibonucZ/Hydroxyglut_hydro"/>
</dbReference>
<gene>
    <name evidence="8" type="ORF">NX780_22590</name>
</gene>
<feature type="domain" description="Metallo-beta-lactamase" evidence="7">
    <location>
        <begin position="534"/>
        <end position="729"/>
    </location>
</feature>
<dbReference type="Pfam" id="PF03772">
    <property type="entry name" value="Competence"/>
    <property type="match status" value="1"/>
</dbReference>
<evidence type="ECO:0000256" key="5">
    <source>
        <dbReference type="ARBA" id="ARBA00023136"/>
    </source>
</evidence>
<evidence type="ECO:0000256" key="1">
    <source>
        <dbReference type="ARBA" id="ARBA00004651"/>
    </source>
</evidence>
<dbReference type="SMART" id="SM00849">
    <property type="entry name" value="Lactamase_B"/>
    <property type="match status" value="1"/>
</dbReference>
<feature type="transmembrane region" description="Helical" evidence="6">
    <location>
        <begin position="350"/>
        <end position="372"/>
    </location>
</feature>
<dbReference type="Pfam" id="PF00753">
    <property type="entry name" value="Lactamase_B"/>
    <property type="match status" value="1"/>
</dbReference>
<evidence type="ECO:0000313" key="9">
    <source>
        <dbReference type="Proteomes" id="UP001206572"/>
    </source>
</evidence>
<evidence type="ECO:0000256" key="4">
    <source>
        <dbReference type="ARBA" id="ARBA00022989"/>
    </source>
</evidence>
<dbReference type="Gene3D" id="3.60.15.10">
    <property type="entry name" value="Ribonuclease Z/Hydroxyacylglutathione hydrolase-like"/>
    <property type="match status" value="1"/>
</dbReference>
<dbReference type="InterPro" id="IPR052159">
    <property type="entry name" value="Competence_DNA_uptake"/>
</dbReference>
<dbReference type="NCBIfam" id="TIGR00361">
    <property type="entry name" value="ComEC_Rec2"/>
    <property type="match status" value="1"/>
</dbReference>
<dbReference type="Proteomes" id="UP001206572">
    <property type="component" value="Unassembled WGS sequence"/>
</dbReference>
<reference evidence="8 9" key="1">
    <citation type="submission" date="2022-08" db="EMBL/GenBank/DDBJ databases">
        <title>Reclassification of Massilia species as members of the genera Telluria, Duganella, Pseudoduganella, Mokoshia gen. nov. and Zemynaea gen. nov. using orthogonal and non-orthogonal genome-based approaches.</title>
        <authorList>
            <person name="Bowman J.P."/>
        </authorList>
    </citation>
    <scope>NUCLEOTIDE SEQUENCE [LARGE SCALE GENOMIC DNA]</scope>
    <source>
        <strain evidence="8 9">JCM 31661</strain>
    </source>
</reference>
<comment type="subcellular location">
    <subcellularLocation>
        <location evidence="1">Cell membrane</location>
        <topology evidence="1">Multi-pass membrane protein</topology>
    </subcellularLocation>
</comment>
<feature type="transmembrane region" description="Helical" evidence="6">
    <location>
        <begin position="316"/>
        <end position="344"/>
    </location>
</feature>
<evidence type="ECO:0000259" key="7">
    <source>
        <dbReference type="SMART" id="SM00849"/>
    </source>
</evidence>
<keyword evidence="3 6" id="KW-0812">Transmembrane</keyword>
<dbReference type="Pfam" id="PF13567">
    <property type="entry name" value="DUF4131"/>
    <property type="match status" value="1"/>
</dbReference>
<evidence type="ECO:0000256" key="3">
    <source>
        <dbReference type="ARBA" id="ARBA00022692"/>
    </source>
</evidence>
<dbReference type="PANTHER" id="PTHR30619:SF1">
    <property type="entry name" value="RECOMBINATION PROTEIN 2"/>
    <property type="match status" value="1"/>
</dbReference>
<keyword evidence="4 6" id="KW-1133">Transmembrane helix</keyword>